<dbReference type="Proteomes" id="UP001057360">
    <property type="component" value="Unassembled WGS sequence"/>
</dbReference>
<proteinExistence type="predicted"/>
<dbReference type="GO" id="GO:0016874">
    <property type="term" value="F:ligase activity"/>
    <property type="evidence" value="ECO:0007669"/>
    <property type="project" value="UniProtKB-KW"/>
</dbReference>
<evidence type="ECO:0000313" key="2">
    <source>
        <dbReference type="EMBL" id="MCL6371304.1"/>
    </source>
</evidence>
<reference evidence="2" key="1">
    <citation type="submission" date="2019-02" db="EMBL/GenBank/DDBJ databases">
        <title>New Zealand Erwinia strains with phe-tRNA free attachment sites.</title>
        <authorList>
            <person name="Nunes-Leite L."/>
            <person name="Pitman A.R."/>
        </authorList>
    </citation>
    <scope>NUCLEOTIDE SEQUENCE</scope>
    <source>
        <strain evidence="2">Ec-140</strain>
    </source>
</reference>
<comment type="caution">
    <text evidence="2">The sequence shown here is derived from an EMBL/GenBank/DDBJ whole genome shotgun (WGS) entry which is preliminary data.</text>
</comment>
<dbReference type="EMBL" id="SGPY01000073">
    <property type="protein sequence ID" value="MCL6371304.1"/>
    <property type="molecule type" value="Genomic_DNA"/>
</dbReference>
<sequence>MSDLIQPKVLKGFRDFLPADEIERALLMERLVKVFRDYGFVPIDTPALEYSEILLRKSGGETEKQVFRFSDNGGRDVAMRFDLTVPLARFVAEHKSEIYFPFKRYHLGKVWRGEKPQAGRY</sequence>
<organism evidence="2 3">
    <name type="scientific">Pectobacterium polaris</name>
    <dbReference type="NCBI Taxonomy" id="2042057"/>
    <lineage>
        <taxon>Bacteria</taxon>
        <taxon>Pseudomonadati</taxon>
        <taxon>Pseudomonadota</taxon>
        <taxon>Gammaproteobacteria</taxon>
        <taxon>Enterobacterales</taxon>
        <taxon>Pectobacteriaceae</taxon>
        <taxon>Pectobacterium</taxon>
    </lineage>
</organism>
<feature type="non-terminal residue" evidence="2">
    <location>
        <position position="121"/>
    </location>
</feature>
<gene>
    <name evidence="2" type="ORF">EXT53_22505</name>
</gene>
<dbReference type="InterPro" id="IPR045864">
    <property type="entry name" value="aa-tRNA-synth_II/BPL/LPL"/>
</dbReference>
<dbReference type="SUPFAM" id="SSF55681">
    <property type="entry name" value="Class II aaRS and biotin synthetases"/>
    <property type="match status" value="1"/>
</dbReference>
<protein>
    <submittedName>
        <fullName evidence="2">Histidine--tRNA ligase</fullName>
    </submittedName>
</protein>
<dbReference type="PANTHER" id="PTHR11476:SF7">
    <property type="entry name" value="HISTIDINE--TRNA LIGASE"/>
    <property type="match status" value="1"/>
</dbReference>
<dbReference type="PANTHER" id="PTHR11476">
    <property type="entry name" value="HISTIDYL-TRNA SYNTHETASE"/>
    <property type="match status" value="1"/>
</dbReference>
<feature type="domain" description="Class II Histidinyl-tRNA synthetase (HisRS)-like catalytic core" evidence="1">
    <location>
        <begin position="12"/>
        <end position="119"/>
    </location>
</feature>
<name>A0AAW5GHU0_9GAMM</name>
<dbReference type="InterPro" id="IPR041715">
    <property type="entry name" value="HisRS-like_core"/>
</dbReference>
<dbReference type="AlphaFoldDB" id="A0AAW5GHU0"/>
<dbReference type="Pfam" id="PF13393">
    <property type="entry name" value="tRNA-synt_His"/>
    <property type="match status" value="1"/>
</dbReference>
<evidence type="ECO:0000259" key="1">
    <source>
        <dbReference type="Pfam" id="PF13393"/>
    </source>
</evidence>
<keyword evidence="2" id="KW-0436">Ligase</keyword>
<evidence type="ECO:0000313" key="3">
    <source>
        <dbReference type="Proteomes" id="UP001057360"/>
    </source>
</evidence>
<dbReference type="Gene3D" id="3.30.930.10">
    <property type="entry name" value="Bira Bifunctional Protein, Domain 2"/>
    <property type="match status" value="1"/>
</dbReference>
<accession>A0AAW5GHU0</accession>